<proteinExistence type="predicted"/>
<evidence type="ECO:0000313" key="4">
    <source>
        <dbReference type="EMBL" id="KAK2774066.1"/>
    </source>
</evidence>
<evidence type="ECO:0000313" key="5">
    <source>
        <dbReference type="Proteomes" id="UP001281614"/>
    </source>
</evidence>
<dbReference type="Proteomes" id="UP001281614">
    <property type="component" value="Unassembled WGS sequence"/>
</dbReference>
<dbReference type="EMBL" id="VYYT01000049">
    <property type="protein sequence ID" value="KAK2774066.1"/>
    <property type="molecule type" value="Genomic_DNA"/>
</dbReference>
<keyword evidence="5" id="KW-1185">Reference proteome</keyword>
<name>A0AAD9Y1G8_COLKA</name>
<evidence type="ECO:0000313" key="1">
    <source>
        <dbReference type="EMBL" id="KAK2730431.1"/>
    </source>
</evidence>
<reference evidence="3" key="1">
    <citation type="submission" date="2023-02" db="EMBL/GenBank/DDBJ databases">
        <title>Colletotrichum kahawae CIFC_Que2 genome sequencing and assembly.</title>
        <authorList>
            <person name="Baroncelli R."/>
        </authorList>
    </citation>
    <scope>NUCLEOTIDE SEQUENCE</scope>
    <source>
        <strain evidence="3">CIFC_Que2</strain>
    </source>
</reference>
<dbReference type="AlphaFoldDB" id="A0AAD9Y1G8"/>
<dbReference type="EMBL" id="VYYT01000488">
    <property type="protein sequence ID" value="KAK2733815.1"/>
    <property type="molecule type" value="Genomic_DNA"/>
</dbReference>
<dbReference type="EMBL" id="VYYT01000666">
    <property type="protein sequence ID" value="KAK2730431.1"/>
    <property type="molecule type" value="Genomic_DNA"/>
</dbReference>
<protein>
    <submittedName>
        <fullName evidence="3">Uncharacterized protein</fullName>
    </submittedName>
</protein>
<evidence type="ECO:0000313" key="2">
    <source>
        <dbReference type="EMBL" id="KAK2732609.1"/>
    </source>
</evidence>
<organism evidence="3 5">
    <name type="scientific">Colletotrichum kahawae</name>
    <name type="common">Coffee berry disease fungus</name>
    <dbReference type="NCBI Taxonomy" id="34407"/>
    <lineage>
        <taxon>Eukaryota</taxon>
        <taxon>Fungi</taxon>
        <taxon>Dikarya</taxon>
        <taxon>Ascomycota</taxon>
        <taxon>Pezizomycotina</taxon>
        <taxon>Sordariomycetes</taxon>
        <taxon>Hypocreomycetidae</taxon>
        <taxon>Glomerellales</taxon>
        <taxon>Glomerellaceae</taxon>
        <taxon>Colletotrichum</taxon>
        <taxon>Colletotrichum gloeosporioides species complex</taxon>
    </lineage>
</organism>
<evidence type="ECO:0000313" key="3">
    <source>
        <dbReference type="EMBL" id="KAK2733815.1"/>
    </source>
</evidence>
<dbReference type="EMBL" id="VYYT01000543">
    <property type="protein sequence ID" value="KAK2732609.1"/>
    <property type="molecule type" value="Genomic_DNA"/>
</dbReference>
<comment type="caution">
    <text evidence="3">The sequence shown here is derived from an EMBL/GenBank/DDBJ whole genome shotgun (WGS) entry which is preliminary data.</text>
</comment>
<accession>A0AAD9Y1G8</accession>
<sequence>MKSSFFRPRLTTVQQGRERLSKSTLILSLPLLAIYSKLRLRLARLKLIQIDLAPLITLVRQKAA</sequence>
<gene>
    <name evidence="3" type="ORF">CKAH01_08229</name>
    <name evidence="2" type="ORF">CKAH01_08707</name>
    <name evidence="1" type="ORF">CKAH01_09545</name>
    <name evidence="4" type="ORF">CKAH01_13289</name>
</gene>